<dbReference type="PANTHER" id="PTHR13914">
    <property type="entry name" value="PROLINE OXIDASE"/>
    <property type="match status" value="1"/>
</dbReference>
<evidence type="ECO:0000256" key="2">
    <source>
        <dbReference type="ARBA" id="ARBA00012695"/>
    </source>
</evidence>
<dbReference type="GO" id="GO:0004657">
    <property type="term" value="F:proline dehydrogenase activity"/>
    <property type="evidence" value="ECO:0007669"/>
    <property type="project" value="UniProtKB-EC"/>
</dbReference>
<dbReference type="GO" id="GO:0071949">
    <property type="term" value="F:FAD binding"/>
    <property type="evidence" value="ECO:0007669"/>
    <property type="project" value="TreeGrafter"/>
</dbReference>
<name>A0AAD8IEC3_9APIA</name>
<gene>
    <name evidence="8" type="ORF">POM88_021194</name>
</gene>
<comment type="function">
    <text evidence="5">Converts proline to delta-1-pyrroline-5-carboxylate.</text>
</comment>
<evidence type="ECO:0000259" key="7">
    <source>
        <dbReference type="Pfam" id="PF01619"/>
    </source>
</evidence>
<dbReference type="InterPro" id="IPR002872">
    <property type="entry name" value="Proline_DH_dom"/>
</dbReference>
<dbReference type="PANTHER" id="PTHR13914:SF0">
    <property type="entry name" value="PROLINE DEHYDROGENASE 1, MITOCHONDRIAL"/>
    <property type="match status" value="1"/>
</dbReference>
<dbReference type="GO" id="GO:0005739">
    <property type="term" value="C:mitochondrion"/>
    <property type="evidence" value="ECO:0007669"/>
    <property type="project" value="TreeGrafter"/>
</dbReference>
<dbReference type="Gene3D" id="3.20.20.220">
    <property type="match status" value="1"/>
</dbReference>
<keyword evidence="4 5" id="KW-0642">Proline metabolism</keyword>
<evidence type="ECO:0000256" key="1">
    <source>
        <dbReference type="ARBA" id="ARBA00005869"/>
    </source>
</evidence>
<accession>A0AAD8IEC3</accession>
<dbReference type="InterPro" id="IPR029041">
    <property type="entry name" value="FAD-linked_oxidoreductase-like"/>
</dbReference>
<sequence>MAIRGASSISTTSKLLLQNYRLLKPLTTLSSTTTPPSTIISPQTFSEKHTPTTTTFGGSGSGFGSRSPLSFEDGKDLFASISTAKLLKSTLTLKMAAVEPVVDLGTWVINSKLMNVGVFKDVVMGFTKCTFYDHFVAGRNVDEAGKTVKMLWDDGFRGMLDYGLEHVDDNESCDRNSEAFIKTVDSTKSLPATSVSSVVVKITAICPVSILKRISDLLRWEYKTKSNDLPWKQNTLPIFSESSPLYHTLTKPEPLTPQEEQDFRLAQQRLTNIIEKCLESNVPLVIDAEDTQIQPAIDYFTHSAAVLYNKGDKPLIFGTIQAYLKDAKERLVLLKAAADQMGLPLGVKLVRGAYMSSEAQVAASLGHDSPIHNGIQQTHACYNDCASFMLNEIANGPGALVLATHNFESGRLAALKAQELGIAKGNQKFQFAQLYGMAEALSYGLRNAGFEVSKYLPFGPVDQIMPYLLRRAEENKGMLSTSAIDRQLMRMELKRRLTAAVL</sequence>
<reference evidence="8" key="2">
    <citation type="submission" date="2023-05" db="EMBL/GenBank/DDBJ databases">
        <authorList>
            <person name="Schelkunov M.I."/>
        </authorList>
    </citation>
    <scope>NUCLEOTIDE SEQUENCE</scope>
    <source>
        <strain evidence="8">Hsosn_3</strain>
        <tissue evidence="8">Leaf</tissue>
    </source>
</reference>
<dbReference type="Proteomes" id="UP001237642">
    <property type="component" value="Unassembled WGS sequence"/>
</dbReference>
<comment type="catalytic activity">
    <reaction evidence="5">
        <text>L-proline + a quinone = (S)-1-pyrroline-5-carboxylate + a quinol + H(+)</text>
        <dbReference type="Rhea" id="RHEA:23784"/>
        <dbReference type="ChEBI" id="CHEBI:15378"/>
        <dbReference type="ChEBI" id="CHEBI:17388"/>
        <dbReference type="ChEBI" id="CHEBI:24646"/>
        <dbReference type="ChEBI" id="CHEBI:60039"/>
        <dbReference type="ChEBI" id="CHEBI:132124"/>
        <dbReference type="EC" id="1.5.5.2"/>
    </reaction>
</comment>
<keyword evidence="5" id="KW-0285">Flavoprotein</keyword>
<keyword evidence="9" id="KW-1185">Reference proteome</keyword>
<protein>
    <recommendedName>
        <fullName evidence="2 5">Proline dehydrogenase</fullName>
        <ecNumber evidence="2 5">1.5.5.2</ecNumber>
    </recommendedName>
</protein>
<keyword evidence="3 5" id="KW-0560">Oxidoreductase</keyword>
<dbReference type="AlphaFoldDB" id="A0AAD8IEC3"/>
<dbReference type="Pfam" id="PF01619">
    <property type="entry name" value="Pro_dh"/>
    <property type="match status" value="1"/>
</dbReference>
<dbReference type="EMBL" id="JAUIZM010000005">
    <property type="protein sequence ID" value="KAK1383459.1"/>
    <property type="molecule type" value="Genomic_DNA"/>
</dbReference>
<feature type="region of interest" description="Disordered" evidence="6">
    <location>
        <begin position="34"/>
        <end position="62"/>
    </location>
</feature>
<comment type="similarity">
    <text evidence="1 5">Belongs to the proline oxidase family.</text>
</comment>
<comment type="caution">
    <text evidence="8">The sequence shown here is derived from an EMBL/GenBank/DDBJ whole genome shotgun (WGS) entry which is preliminary data.</text>
</comment>
<reference evidence="8" key="1">
    <citation type="submission" date="2023-02" db="EMBL/GenBank/DDBJ databases">
        <title>Genome of toxic invasive species Heracleum sosnowskyi carries increased number of genes despite the absence of recent whole-genome duplications.</title>
        <authorList>
            <person name="Schelkunov M."/>
            <person name="Shtratnikova V."/>
            <person name="Makarenko M."/>
            <person name="Klepikova A."/>
            <person name="Omelchenko D."/>
            <person name="Novikova G."/>
            <person name="Obukhova E."/>
            <person name="Bogdanov V."/>
            <person name="Penin A."/>
            <person name="Logacheva M."/>
        </authorList>
    </citation>
    <scope>NUCLEOTIDE SEQUENCE</scope>
    <source>
        <strain evidence="8">Hsosn_3</strain>
        <tissue evidence="8">Leaf</tissue>
    </source>
</reference>
<dbReference type="InterPro" id="IPR015659">
    <property type="entry name" value="Proline_oxidase"/>
</dbReference>
<evidence type="ECO:0000256" key="4">
    <source>
        <dbReference type="ARBA" id="ARBA00023062"/>
    </source>
</evidence>
<dbReference type="EC" id="1.5.5.2" evidence="2 5"/>
<evidence type="ECO:0000256" key="3">
    <source>
        <dbReference type="ARBA" id="ARBA00023002"/>
    </source>
</evidence>
<proteinExistence type="inferred from homology"/>
<dbReference type="GO" id="GO:0010133">
    <property type="term" value="P:L-proline catabolic process to L-glutamate"/>
    <property type="evidence" value="ECO:0007669"/>
    <property type="project" value="TreeGrafter"/>
</dbReference>
<dbReference type="SUPFAM" id="SSF51730">
    <property type="entry name" value="FAD-linked oxidoreductase"/>
    <property type="match status" value="1"/>
</dbReference>
<evidence type="ECO:0000313" key="8">
    <source>
        <dbReference type="EMBL" id="KAK1383459.1"/>
    </source>
</evidence>
<keyword evidence="5" id="KW-0274">FAD</keyword>
<evidence type="ECO:0000313" key="9">
    <source>
        <dbReference type="Proteomes" id="UP001237642"/>
    </source>
</evidence>
<organism evidence="8 9">
    <name type="scientific">Heracleum sosnowskyi</name>
    <dbReference type="NCBI Taxonomy" id="360622"/>
    <lineage>
        <taxon>Eukaryota</taxon>
        <taxon>Viridiplantae</taxon>
        <taxon>Streptophyta</taxon>
        <taxon>Embryophyta</taxon>
        <taxon>Tracheophyta</taxon>
        <taxon>Spermatophyta</taxon>
        <taxon>Magnoliopsida</taxon>
        <taxon>eudicotyledons</taxon>
        <taxon>Gunneridae</taxon>
        <taxon>Pentapetalae</taxon>
        <taxon>asterids</taxon>
        <taxon>campanulids</taxon>
        <taxon>Apiales</taxon>
        <taxon>Apiaceae</taxon>
        <taxon>Apioideae</taxon>
        <taxon>apioid superclade</taxon>
        <taxon>Tordylieae</taxon>
        <taxon>Tordyliinae</taxon>
        <taxon>Heracleum</taxon>
    </lineage>
</organism>
<comment type="cofactor">
    <cofactor evidence="5">
        <name>FAD</name>
        <dbReference type="ChEBI" id="CHEBI:57692"/>
    </cofactor>
</comment>
<evidence type="ECO:0000256" key="6">
    <source>
        <dbReference type="SAM" id="MobiDB-lite"/>
    </source>
</evidence>
<evidence type="ECO:0000256" key="5">
    <source>
        <dbReference type="RuleBase" id="RU364054"/>
    </source>
</evidence>
<feature type="domain" description="Proline dehydrogenase" evidence="7">
    <location>
        <begin position="146"/>
        <end position="481"/>
    </location>
</feature>